<dbReference type="InterPro" id="IPR007219">
    <property type="entry name" value="XnlR_reg_dom"/>
</dbReference>
<name>A0ABP1CYI6_9APHY</name>
<dbReference type="InterPro" id="IPR036864">
    <property type="entry name" value="Zn2-C6_fun-type_DNA-bd_sf"/>
</dbReference>
<dbReference type="CDD" id="cd12148">
    <property type="entry name" value="fungal_TF_MHR"/>
    <property type="match status" value="1"/>
</dbReference>
<feature type="compositionally biased region" description="Low complexity" evidence="4">
    <location>
        <begin position="109"/>
        <end position="120"/>
    </location>
</feature>
<dbReference type="InterPro" id="IPR001138">
    <property type="entry name" value="Zn2Cys6_DnaBD"/>
</dbReference>
<protein>
    <recommendedName>
        <fullName evidence="5">Zn(2)-C6 fungal-type domain-containing protein</fullName>
    </recommendedName>
</protein>
<proteinExistence type="predicted"/>
<accession>A0ABP1CYI6</accession>
<dbReference type="PANTHER" id="PTHR31001:SF87">
    <property type="entry name" value="COL-21"/>
    <property type="match status" value="1"/>
</dbReference>
<feature type="domain" description="Zn(2)-C6 fungal-type" evidence="5">
    <location>
        <begin position="45"/>
        <end position="74"/>
    </location>
</feature>
<dbReference type="Gene3D" id="4.10.240.10">
    <property type="entry name" value="Zn(2)-C6 fungal-type DNA-binding domain"/>
    <property type="match status" value="1"/>
</dbReference>
<feature type="region of interest" description="Disordered" evidence="4">
    <location>
        <begin position="718"/>
        <end position="746"/>
    </location>
</feature>
<evidence type="ECO:0000313" key="6">
    <source>
        <dbReference type="EMBL" id="CAL1700710.1"/>
    </source>
</evidence>
<feature type="region of interest" description="Disordered" evidence="4">
    <location>
        <begin position="682"/>
        <end position="701"/>
    </location>
</feature>
<dbReference type="Proteomes" id="UP001497453">
    <property type="component" value="Chromosome 2"/>
</dbReference>
<reference evidence="7" key="1">
    <citation type="submission" date="2024-04" db="EMBL/GenBank/DDBJ databases">
        <authorList>
            <person name="Shaw F."/>
            <person name="Minotto A."/>
        </authorList>
    </citation>
    <scope>NUCLEOTIDE SEQUENCE [LARGE SCALE GENOMIC DNA]</scope>
</reference>
<keyword evidence="3" id="KW-0539">Nucleus</keyword>
<gene>
    <name evidence="6" type="ORF">GFSPODELE1_LOCUS3259</name>
</gene>
<dbReference type="SUPFAM" id="SSF57701">
    <property type="entry name" value="Zn2/Cys6 DNA-binding domain"/>
    <property type="match status" value="1"/>
</dbReference>
<feature type="region of interest" description="Disordered" evidence="4">
    <location>
        <begin position="1"/>
        <end position="44"/>
    </location>
</feature>
<evidence type="ECO:0000256" key="4">
    <source>
        <dbReference type="SAM" id="MobiDB-lite"/>
    </source>
</evidence>
<evidence type="ECO:0000259" key="5">
    <source>
        <dbReference type="PROSITE" id="PS50048"/>
    </source>
</evidence>
<evidence type="ECO:0000256" key="2">
    <source>
        <dbReference type="ARBA" id="ARBA00022723"/>
    </source>
</evidence>
<dbReference type="SMART" id="SM00906">
    <property type="entry name" value="Fungal_trans"/>
    <property type="match status" value="1"/>
</dbReference>
<dbReference type="PROSITE" id="PS50048">
    <property type="entry name" value="ZN2_CY6_FUNGAL_2"/>
    <property type="match status" value="1"/>
</dbReference>
<dbReference type="EMBL" id="OZ037945">
    <property type="protein sequence ID" value="CAL1700710.1"/>
    <property type="molecule type" value="Genomic_DNA"/>
</dbReference>
<dbReference type="Pfam" id="PF04082">
    <property type="entry name" value="Fungal_trans"/>
    <property type="match status" value="1"/>
</dbReference>
<dbReference type="PANTHER" id="PTHR31001">
    <property type="entry name" value="UNCHARACTERIZED TRANSCRIPTIONAL REGULATORY PROTEIN"/>
    <property type="match status" value="1"/>
</dbReference>
<dbReference type="SMART" id="SM00066">
    <property type="entry name" value="GAL4"/>
    <property type="match status" value="1"/>
</dbReference>
<organism evidence="6 7">
    <name type="scientific">Somion occarium</name>
    <dbReference type="NCBI Taxonomy" id="3059160"/>
    <lineage>
        <taxon>Eukaryota</taxon>
        <taxon>Fungi</taxon>
        <taxon>Dikarya</taxon>
        <taxon>Basidiomycota</taxon>
        <taxon>Agaricomycotina</taxon>
        <taxon>Agaricomycetes</taxon>
        <taxon>Polyporales</taxon>
        <taxon>Cerrenaceae</taxon>
        <taxon>Somion</taxon>
    </lineage>
</organism>
<evidence type="ECO:0000256" key="3">
    <source>
        <dbReference type="ARBA" id="ARBA00023242"/>
    </source>
</evidence>
<keyword evidence="7" id="KW-1185">Reference proteome</keyword>
<dbReference type="InterPro" id="IPR050613">
    <property type="entry name" value="Sec_Metabolite_Reg"/>
</dbReference>
<keyword evidence="2" id="KW-0479">Metal-binding</keyword>
<evidence type="ECO:0000256" key="1">
    <source>
        <dbReference type="ARBA" id="ARBA00004123"/>
    </source>
</evidence>
<sequence length="824" mass="91246">MTKLSTPGTPDSTSSPGPSMLRRKADEDLTSSRTNKKARTRVSYSCGECHRRKQKCDRQVPCSHCVARKVPELCKAYTPGKSDQDLHLRLQRLEKIVEVALPQYWTSSSLNSSLESGGSLRHSTPGADDDARSQPDDEDPSGGFFETGRWYGSSASTYVSAPVVLQKLQNMVDGHSHTEGQMAARTASDDQLHAAIAQPESKRDLAMTVEPSPADKLKSLVQECGVPPHKLPELLQELPPRNLSDKLIDFYFGSINWTRYPISQKDFRAAYAITQADITALNPNDIRFLPLLFVVLAISVRLAPDNVVGDAETRRLTSSRYYWASRRSLLIAAAIQPDCLEMVLTRLLSARFLILDRKMTECWSQLGAAVRTAQALGLHRDSNAPTISPPQAEYRRRIWSYLYHADRAYALVLGRPSAINDEYTSARPPMNIDDDLSGPLSNPLPLTTPTKMTYVVLRHALAAIMGRMVHHFQKVNSPSHYSDVVALDDELLRFMQSLPPHFALEPDLSLDQKLPYLQAHRFLLVTEILYVRSNLHRPYLLRRLSSERYLRSRKACFDCALTDFRIRREFLQSASKNVRDPIASAYREFCTAMIAGIYLVLYPKGKDVEGMKAIVDTFIHDRENIPELDETTRREVRIIDFLKNKFFQVASEQNGTTSAIGPTEEKPHTDAQLLLGLHRSSPRMSGASVGSPLAQGSMVPSGSMSANTFDFSQPLHSTMSPVQQLQHAEGSTGSGSGSPMGDDESGAQQLLDQWCDVFSGGPNMDGMPSAGLPWATPGISDMSGWFTSGGPLVGDGLNAMGDGDGTDWSYWENLVNQIRSGPVA</sequence>
<dbReference type="PROSITE" id="PS00463">
    <property type="entry name" value="ZN2_CY6_FUNGAL_1"/>
    <property type="match status" value="1"/>
</dbReference>
<feature type="region of interest" description="Disordered" evidence="4">
    <location>
        <begin position="109"/>
        <end position="146"/>
    </location>
</feature>
<evidence type="ECO:0000313" key="7">
    <source>
        <dbReference type="Proteomes" id="UP001497453"/>
    </source>
</evidence>
<dbReference type="CDD" id="cd00067">
    <property type="entry name" value="GAL4"/>
    <property type="match status" value="1"/>
</dbReference>
<feature type="compositionally biased region" description="Low complexity" evidence="4">
    <location>
        <begin position="1"/>
        <end position="19"/>
    </location>
</feature>
<dbReference type="Pfam" id="PF00172">
    <property type="entry name" value="Zn_clus"/>
    <property type="match status" value="1"/>
</dbReference>
<comment type="subcellular location">
    <subcellularLocation>
        <location evidence="1">Nucleus</location>
    </subcellularLocation>
</comment>